<feature type="signal peptide" evidence="3">
    <location>
        <begin position="1"/>
        <end position="20"/>
    </location>
</feature>
<dbReference type="PANTHER" id="PTHR47199:SF2">
    <property type="entry name" value="PHOTOSYSTEM II STABILITY_ASSEMBLY FACTOR HCF136, CHLOROPLASTIC"/>
    <property type="match status" value="1"/>
</dbReference>
<dbReference type="EMBL" id="BDQM01000012">
    <property type="protein sequence ID" value="GAW96222.1"/>
    <property type="molecule type" value="Genomic_DNA"/>
</dbReference>
<dbReference type="Proteomes" id="UP000197068">
    <property type="component" value="Unassembled WGS sequence"/>
</dbReference>
<reference evidence="5 6" key="1">
    <citation type="submission" date="2017-06" db="EMBL/GenBank/DDBJ databases">
        <title>Whole Genome Sequences of Colwellia marinimaniae MTCD1.</title>
        <authorList>
            <person name="Kusumoto H."/>
            <person name="Inoue M."/>
            <person name="Tanikawa K."/>
            <person name="Maeji H."/>
            <person name="Cameron J.H."/>
            <person name="Bartlett D.H."/>
        </authorList>
    </citation>
    <scope>NUCLEOTIDE SEQUENCE [LARGE SCALE GENOMIC DNA]</scope>
    <source>
        <strain evidence="5 6">MTCD1</strain>
    </source>
</reference>
<keyword evidence="2" id="KW-0604">Photosystem II</keyword>
<evidence type="ECO:0000313" key="6">
    <source>
        <dbReference type="Proteomes" id="UP000197068"/>
    </source>
</evidence>
<dbReference type="PANTHER" id="PTHR47199">
    <property type="entry name" value="PHOTOSYSTEM II STABILITY/ASSEMBLY FACTOR HCF136, CHLOROPLASTIC"/>
    <property type="match status" value="1"/>
</dbReference>
<dbReference type="InterPro" id="IPR015943">
    <property type="entry name" value="WD40/YVTN_repeat-like_dom_sf"/>
</dbReference>
<evidence type="ECO:0000256" key="1">
    <source>
        <dbReference type="ARBA" id="ARBA00022531"/>
    </source>
</evidence>
<sequence>MRLLVAFAVIFISSLFPVCADDTSATFASLAPATESALASKSLLLDIAPIGANKLVAVGQHGHILLSMDGINWQQANVPVQATLTSVYFLNEQLGWAVGHDATILHSQDGGLNWQVQQYLPALEKPLLDIYFKNAQQGLAVGAYGQFFRSNDGGTTWQSEFHQEFLLADDVDYLKELKAEDEEAYLDEISFILPHFNGLVQDGRTLFLLGEAGLLAKSNDFGLTWQQFDGFYQGSFFSMGRTKQGNILVAGLRGHVFRSLNNGRQWQEIATNTTALLNDIVFTDEERIFVLGNNGMLLISSDDGESFHQRPQQDGKTLISGVWFKGKLVAVSDVGIKVLDLPKQ</sequence>
<protein>
    <recommendedName>
        <fullName evidence="4">Photosynthesis system II assembly factor Ycf48/Hcf136-like domain-containing protein</fullName>
    </recommendedName>
</protein>
<dbReference type="InterPro" id="IPR028203">
    <property type="entry name" value="PSII_CF48-like_dom"/>
</dbReference>
<name>A0ABQ0MV31_9GAMM</name>
<dbReference type="RefSeq" id="WP_057180860.1">
    <property type="nucleotide sequence ID" value="NZ_BDQM01000012.1"/>
</dbReference>
<feature type="domain" description="Photosynthesis system II assembly factor Ycf48/Hcf136-like" evidence="4">
    <location>
        <begin position="70"/>
        <end position="118"/>
    </location>
</feature>
<evidence type="ECO:0000256" key="2">
    <source>
        <dbReference type="ARBA" id="ARBA00023276"/>
    </source>
</evidence>
<dbReference type="CDD" id="cd15482">
    <property type="entry name" value="Sialidase_non-viral"/>
    <property type="match status" value="1"/>
</dbReference>
<evidence type="ECO:0000313" key="5">
    <source>
        <dbReference type="EMBL" id="GAW96222.1"/>
    </source>
</evidence>
<evidence type="ECO:0000256" key="3">
    <source>
        <dbReference type="SAM" id="SignalP"/>
    </source>
</evidence>
<keyword evidence="6" id="KW-1185">Reference proteome</keyword>
<accession>A0ABQ0MV31</accession>
<dbReference type="Pfam" id="PF14870">
    <property type="entry name" value="PSII_BNR"/>
    <property type="match status" value="1"/>
</dbReference>
<organism evidence="5 6">
    <name type="scientific">Colwellia marinimaniae</name>
    <dbReference type="NCBI Taxonomy" id="1513592"/>
    <lineage>
        <taxon>Bacteria</taxon>
        <taxon>Pseudomonadati</taxon>
        <taxon>Pseudomonadota</taxon>
        <taxon>Gammaproteobacteria</taxon>
        <taxon>Alteromonadales</taxon>
        <taxon>Colwelliaceae</taxon>
        <taxon>Colwellia</taxon>
    </lineage>
</organism>
<gene>
    <name evidence="5" type="ORF">MTCD1_01836</name>
</gene>
<dbReference type="InterPro" id="IPR036278">
    <property type="entry name" value="Sialidase_sf"/>
</dbReference>
<evidence type="ECO:0000259" key="4">
    <source>
        <dbReference type="Pfam" id="PF14870"/>
    </source>
</evidence>
<proteinExistence type="predicted"/>
<feature type="chain" id="PRO_5047365133" description="Photosynthesis system II assembly factor Ycf48/Hcf136-like domain-containing protein" evidence="3">
    <location>
        <begin position="21"/>
        <end position="344"/>
    </location>
</feature>
<comment type="caution">
    <text evidence="5">The sequence shown here is derived from an EMBL/GenBank/DDBJ whole genome shotgun (WGS) entry which is preliminary data.</text>
</comment>
<keyword evidence="1" id="KW-0602">Photosynthesis</keyword>
<dbReference type="Gene3D" id="2.130.10.10">
    <property type="entry name" value="YVTN repeat-like/Quinoprotein amine dehydrogenase"/>
    <property type="match status" value="2"/>
</dbReference>
<keyword evidence="3" id="KW-0732">Signal</keyword>
<dbReference type="SUPFAM" id="SSF50939">
    <property type="entry name" value="Sialidases"/>
    <property type="match status" value="1"/>
</dbReference>